<dbReference type="PROSITE" id="PS51186">
    <property type="entry name" value="GNAT"/>
    <property type="match status" value="1"/>
</dbReference>
<sequence>MIIRLARPGDEAEIVAMIRELAEFEHAADQCTVTESQITAALFGDNPPASCHLVEIDGEAAAVALWFRTFSTWDGVAGIYLEDLFVRDKFRRRGLARILLATLAKECIDNGYTRLAWEVLDWNVNAIALYDAVGGKQMSEWINYRVSGPELQALAAEA</sequence>
<dbReference type="InterPro" id="IPR051016">
    <property type="entry name" value="Diverse_Substrate_AcTransf"/>
</dbReference>
<protein>
    <submittedName>
        <fullName evidence="4">GNAT family N-acetyltransferase</fullName>
    </submittedName>
</protein>
<keyword evidence="2" id="KW-0012">Acyltransferase</keyword>
<dbReference type="Gene3D" id="3.40.630.30">
    <property type="match status" value="1"/>
</dbReference>
<dbReference type="PANTHER" id="PTHR10545:SF29">
    <property type="entry name" value="GH14572P-RELATED"/>
    <property type="match status" value="1"/>
</dbReference>
<dbReference type="Pfam" id="PF00583">
    <property type="entry name" value="Acetyltransf_1"/>
    <property type="match status" value="1"/>
</dbReference>
<feature type="domain" description="N-acetyltransferase" evidence="3">
    <location>
        <begin position="1"/>
        <end position="158"/>
    </location>
</feature>
<dbReference type="Proteomes" id="UP000825367">
    <property type="component" value="Chromosome"/>
</dbReference>
<evidence type="ECO:0000256" key="1">
    <source>
        <dbReference type="ARBA" id="ARBA00022679"/>
    </source>
</evidence>
<keyword evidence="1" id="KW-0808">Transferase</keyword>
<organism evidence="4 5">
    <name type="scientific">Mycolicibacterium pallens</name>
    <dbReference type="NCBI Taxonomy" id="370524"/>
    <lineage>
        <taxon>Bacteria</taxon>
        <taxon>Bacillati</taxon>
        <taxon>Actinomycetota</taxon>
        <taxon>Actinomycetes</taxon>
        <taxon>Mycobacteriales</taxon>
        <taxon>Mycobacteriaceae</taxon>
        <taxon>Mycolicibacterium</taxon>
    </lineage>
</organism>
<dbReference type="PANTHER" id="PTHR10545">
    <property type="entry name" value="DIAMINE N-ACETYLTRANSFERASE"/>
    <property type="match status" value="1"/>
</dbReference>
<evidence type="ECO:0000259" key="3">
    <source>
        <dbReference type="PROSITE" id="PS51186"/>
    </source>
</evidence>
<dbReference type="InterPro" id="IPR016181">
    <property type="entry name" value="Acyl_CoA_acyltransferase"/>
</dbReference>
<dbReference type="CDD" id="cd04301">
    <property type="entry name" value="NAT_SF"/>
    <property type="match status" value="1"/>
</dbReference>
<name>A0ABX8VKQ9_9MYCO</name>
<evidence type="ECO:0000313" key="5">
    <source>
        <dbReference type="Proteomes" id="UP000825367"/>
    </source>
</evidence>
<evidence type="ECO:0000256" key="2">
    <source>
        <dbReference type="ARBA" id="ARBA00023315"/>
    </source>
</evidence>
<gene>
    <name evidence="4" type="ORF">K0O64_07715</name>
</gene>
<accession>A0ABX8VKQ9</accession>
<dbReference type="SUPFAM" id="SSF55729">
    <property type="entry name" value="Acyl-CoA N-acyltransferases (Nat)"/>
    <property type="match status" value="1"/>
</dbReference>
<dbReference type="EMBL" id="CP080333">
    <property type="protein sequence ID" value="QYL18388.1"/>
    <property type="molecule type" value="Genomic_DNA"/>
</dbReference>
<dbReference type="RefSeq" id="WP_220046254.1">
    <property type="nucleotide sequence ID" value="NZ_BAAAVX010000007.1"/>
</dbReference>
<proteinExistence type="predicted"/>
<keyword evidence="5" id="KW-1185">Reference proteome</keyword>
<evidence type="ECO:0000313" key="4">
    <source>
        <dbReference type="EMBL" id="QYL18388.1"/>
    </source>
</evidence>
<dbReference type="InterPro" id="IPR000182">
    <property type="entry name" value="GNAT_dom"/>
</dbReference>
<reference evidence="4 5" key="1">
    <citation type="submission" date="2021-07" db="EMBL/GenBank/DDBJ databases">
        <title>Whole genome sequencing of non-tuberculosis mycobacteria type-strains.</title>
        <authorList>
            <person name="Igarashi Y."/>
            <person name="Osugi A."/>
            <person name="Mitarai S."/>
        </authorList>
    </citation>
    <scope>NUCLEOTIDE SEQUENCE [LARGE SCALE GENOMIC DNA]</scope>
    <source>
        <strain evidence="4 5">JCM 16370</strain>
    </source>
</reference>